<evidence type="ECO:0000313" key="4">
    <source>
        <dbReference type="EMBL" id="KKK51657.1"/>
    </source>
</evidence>
<dbReference type="GO" id="GO:0046872">
    <property type="term" value="F:metal ion binding"/>
    <property type="evidence" value="ECO:0007669"/>
    <property type="project" value="UniProtKB-KW"/>
</dbReference>
<feature type="non-terminal residue" evidence="4">
    <location>
        <position position="343"/>
    </location>
</feature>
<comment type="caution">
    <text evidence="4">The sequence shown here is derived from an EMBL/GenBank/DDBJ whole genome shotgun (WGS) entry which is preliminary data.</text>
</comment>
<dbReference type="InterPro" id="IPR009014">
    <property type="entry name" value="Transketo_C/PFOR_II"/>
</dbReference>
<feature type="non-terminal residue" evidence="4">
    <location>
        <position position="1"/>
    </location>
</feature>
<dbReference type="InterPro" id="IPR033412">
    <property type="entry name" value="PFOR_II"/>
</dbReference>
<dbReference type="InterPro" id="IPR011766">
    <property type="entry name" value="TPP_enzyme_TPP-bd"/>
</dbReference>
<evidence type="ECO:0000259" key="2">
    <source>
        <dbReference type="Pfam" id="PF02775"/>
    </source>
</evidence>
<dbReference type="GO" id="GO:0030976">
    <property type="term" value="F:thiamine pyrophosphate binding"/>
    <property type="evidence" value="ECO:0007669"/>
    <property type="project" value="InterPro"/>
</dbReference>
<dbReference type="AlphaFoldDB" id="A0A0F8W4L0"/>
<dbReference type="EMBL" id="LAZR01067401">
    <property type="protein sequence ID" value="KKK51657.1"/>
    <property type="molecule type" value="Genomic_DNA"/>
</dbReference>
<feature type="domain" description="Pyruvate:ferredoxin oxidoreductase core" evidence="3">
    <location>
        <begin position="13"/>
        <end position="94"/>
    </location>
</feature>
<sequence length="343" mass="36356">TSKYNKLTKAKGAKVGVLASGLAVSYTKEALKRLKLENKVNFMKLGLIFPIPASSIKELLNDCEVLIVIEEGDPVVELQVSSLAQEIAAKITIHGKKSNPILKPFGEINTDLVAGAIAGVLQIDLEADERQTLRAALEVAIAPRSSTLCAGCSHFGSYWALKTALKEHKGVHIINGDIGCYEQGGYGLFASKINVNDEDSKRYPVKSVYEILDTIYVMGSGIGLAQGQAQVGYNEGKVVAVAGDSTFIQATLPSVANAVYSKADITFLVFDNRWTAMTGHQVNPCTGLDTLGNACSVFNIAGVAKSLGVEYVETANAYDLEEAEKAIAGALVFKGPAIGVLKG</sequence>
<dbReference type="InterPro" id="IPR045025">
    <property type="entry name" value="HACL1-like"/>
</dbReference>
<accession>A0A0F8W4L0</accession>
<dbReference type="Pfam" id="PF17147">
    <property type="entry name" value="PFOR_II"/>
    <property type="match status" value="1"/>
</dbReference>
<dbReference type="SUPFAM" id="SSF52922">
    <property type="entry name" value="TK C-terminal domain-like"/>
    <property type="match status" value="1"/>
</dbReference>
<dbReference type="Pfam" id="PF02775">
    <property type="entry name" value="TPP_enzyme_C"/>
    <property type="match status" value="1"/>
</dbReference>
<name>A0A0F8W4L0_9ZZZZ</name>
<dbReference type="GO" id="GO:0003824">
    <property type="term" value="F:catalytic activity"/>
    <property type="evidence" value="ECO:0007669"/>
    <property type="project" value="InterPro"/>
</dbReference>
<dbReference type="Gene3D" id="3.40.50.970">
    <property type="match status" value="1"/>
</dbReference>
<dbReference type="InterPro" id="IPR029061">
    <property type="entry name" value="THDP-binding"/>
</dbReference>
<reference evidence="4" key="1">
    <citation type="journal article" date="2015" name="Nature">
        <title>Complex archaea that bridge the gap between prokaryotes and eukaryotes.</title>
        <authorList>
            <person name="Spang A."/>
            <person name="Saw J.H."/>
            <person name="Jorgensen S.L."/>
            <person name="Zaremba-Niedzwiedzka K."/>
            <person name="Martijn J."/>
            <person name="Lind A.E."/>
            <person name="van Eijk R."/>
            <person name="Schleper C."/>
            <person name="Guy L."/>
            <person name="Ettema T.J."/>
        </authorList>
    </citation>
    <scope>NUCLEOTIDE SEQUENCE</scope>
</reference>
<dbReference type="PANTHER" id="PTHR43710">
    <property type="entry name" value="2-HYDROXYACYL-COA LYASE"/>
    <property type="match status" value="1"/>
</dbReference>
<protein>
    <recommendedName>
        <fullName evidence="5">Thiamine pyrophosphate enzyme TPP-binding domain-containing protein</fullName>
    </recommendedName>
</protein>
<organism evidence="4">
    <name type="scientific">marine sediment metagenome</name>
    <dbReference type="NCBI Taxonomy" id="412755"/>
    <lineage>
        <taxon>unclassified sequences</taxon>
        <taxon>metagenomes</taxon>
        <taxon>ecological metagenomes</taxon>
    </lineage>
</organism>
<evidence type="ECO:0008006" key="5">
    <source>
        <dbReference type="Google" id="ProtNLM"/>
    </source>
</evidence>
<dbReference type="PANTHER" id="PTHR43710:SF7">
    <property type="entry name" value="INDOLEPYRUVATE OXIDOREDUCTASE SUBUNIT IORA"/>
    <property type="match status" value="1"/>
</dbReference>
<evidence type="ECO:0000259" key="3">
    <source>
        <dbReference type="Pfam" id="PF17147"/>
    </source>
</evidence>
<dbReference type="SUPFAM" id="SSF52518">
    <property type="entry name" value="Thiamin diphosphate-binding fold (THDP-binding)"/>
    <property type="match status" value="1"/>
</dbReference>
<keyword evidence="1" id="KW-0479">Metal-binding</keyword>
<proteinExistence type="predicted"/>
<feature type="domain" description="Thiamine pyrophosphate enzyme TPP-binding" evidence="2">
    <location>
        <begin position="215"/>
        <end position="337"/>
    </location>
</feature>
<dbReference type="Gene3D" id="3.40.50.920">
    <property type="match status" value="1"/>
</dbReference>
<evidence type="ECO:0000256" key="1">
    <source>
        <dbReference type="ARBA" id="ARBA00022723"/>
    </source>
</evidence>
<gene>
    <name evidence="4" type="ORF">LCGC14_3112760</name>
</gene>